<evidence type="ECO:0000313" key="2">
    <source>
        <dbReference type="Proteomes" id="UP000276133"/>
    </source>
</evidence>
<sequence>MRYYGLDLSAFPKTHSLTKKVVTIRTFVFIFVPKPRCRVICNLMLSGVDKESKKKINYENLKFAMEKSFGYRLFQKQNPKLLTLPSAGP</sequence>
<accession>A0A3M7R8F5</accession>
<protein>
    <submittedName>
        <fullName evidence="1">Uncharacterized protein</fullName>
    </submittedName>
</protein>
<name>A0A3M7R8F5_BRAPC</name>
<organism evidence="1 2">
    <name type="scientific">Brachionus plicatilis</name>
    <name type="common">Marine rotifer</name>
    <name type="synonym">Brachionus muelleri</name>
    <dbReference type="NCBI Taxonomy" id="10195"/>
    <lineage>
        <taxon>Eukaryota</taxon>
        <taxon>Metazoa</taxon>
        <taxon>Spiralia</taxon>
        <taxon>Gnathifera</taxon>
        <taxon>Rotifera</taxon>
        <taxon>Eurotatoria</taxon>
        <taxon>Monogononta</taxon>
        <taxon>Pseudotrocha</taxon>
        <taxon>Ploima</taxon>
        <taxon>Brachionidae</taxon>
        <taxon>Brachionus</taxon>
    </lineage>
</organism>
<dbReference type="AlphaFoldDB" id="A0A3M7R8F5"/>
<comment type="caution">
    <text evidence="1">The sequence shown here is derived from an EMBL/GenBank/DDBJ whole genome shotgun (WGS) entry which is preliminary data.</text>
</comment>
<reference evidence="1 2" key="1">
    <citation type="journal article" date="2018" name="Sci. Rep.">
        <title>Genomic signatures of local adaptation to the degree of environmental predictability in rotifers.</title>
        <authorList>
            <person name="Franch-Gras L."/>
            <person name="Hahn C."/>
            <person name="Garcia-Roger E.M."/>
            <person name="Carmona M.J."/>
            <person name="Serra M."/>
            <person name="Gomez A."/>
        </authorList>
    </citation>
    <scope>NUCLEOTIDE SEQUENCE [LARGE SCALE GENOMIC DNA]</scope>
    <source>
        <strain evidence="1">HYR1</strain>
    </source>
</reference>
<gene>
    <name evidence="1" type="ORF">BpHYR1_024242</name>
</gene>
<keyword evidence="2" id="KW-1185">Reference proteome</keyword>
<proteinExistence type="predicted"/>
<dbReference type="EMBL" id="REGN01003960">
    <property type="protein sequence ID" value="RNA19892.1"/>
    <property type="molecule type" value="Genomic_DNA"/>
</dbReference>
<dbReference type="Proteomes" id="UP000276133">
    <property type="component" value="Unassembled WGS sequence"/>
</dbReference>
<evidence type="ECO:0000313" key="1">
    <source>
        <dbReference type="EMBL" id="RNA19892.1"/>
    </source>
</evidence>